<sequence length="519" mass="57785">MAHPWDRQLWKPTAFARDTPSTIARFESLDFRQATSSIVSDTLQLSRECYNPVIWLNRAYHLSLLGYPELAAGDAHKADMLVSAKLKSIDNEKSVHGSIELADLKLTCLTQLADALTAIWESVGLNAVCRDGLAIRPSHPELNLLSKVAAEISEEKRRVAKSRDADRKAQKLDVSQGFIFHEHYPFMSAKHMRRDNKAIDAVKQTLQVVSSNCSLAPRTFSGPSRTQTEGFGIYAKTNIEANTRLFDDETILGALNADTSSPSATKGVKGPEICGNCCGCLPINSALRVKSPCCSTVYCSEHCRALALRFYHSKICGQDFKWLFGILRATGEDDPALNGLMLLRLLSICTQHDCHPLDHPLVARLIPHLSDGQPRPWTFRDNIVNPNLILQQLGVDIFQDLRFDTWVLQNVRHRMLPNQHGRRTASGRFLRAINSLYSFLNHSCEPNAKWYSARAGEGATAHDSTTISVASTKPIKKGEEICIDYRNASRISNKAKRQARLCSWIPGGACACTRCQRET</sequence>
<proteinExistence type="predicted"/>
<evidence type="ECO:0000313" key="8">
    <source>
        <dbReference type="EMBL" id="CAF9939520.1"/>
    </source>
</evidence>
<dbReference type="PROSITE" id="PS50280">
    <property type="entry name" value="SET"/>
    <property type="match status" value="1"/>
</dbReference>
<dbReference type="EMBL" id="CAJPDS010000132">
    <property type="protein sequence ID" value="CAF9939520.1"/>
    <property type="molecule type" value="Genomic_DNA"/>
</dbReference>
<dbReference type="GO" id="GO:0045814">
    <property type="term" value="P:negative regulation of gene expression, epigenetic"/>
    <property type="evidence" value="ECO:0007669"/>
    <property type="project" value="TreeGrafter"/>
</dbReference>
<dbReference type="InterPro" id="IPR046341">
    <property type="entry name" value="SET_dom_sf"/>
</dbReference>
<comment type="caution">
    <text evidence="8">The sequence shown here is derived from an EMBL/GenBank/DDBJ whole genome shotgun (WGS) entry which is preliminary data.</text>
</comment>
<accession>A0A8H3J2H8</accession>
<reference evidence="8" key="1">
    <citation type="submission" date="2021-03" db="EMBL/GenBank/DDBJ databases">
        <authorList>
            <person name="Tagirdzhanova G."/>
        </authorList>
    </citation>
    <scope>NUCLEOTIDE SEQUENCE</scope>
</reference>
<evidence type="ECO:0000256" key="3">
    <source>
        <dbReference type="ARBA" id="ARBA00022691"/>
    </source>
</evidence>
<evidence type="ECO:0000256" key="4">
    <source>
        <dbReference type="ARBA" id="ARBA00042380"/>
    </source>
</evidence>
<evidence type="ECO:0000256" key="1">
    <source>
        <dbReference type="ARBA" id="ARBA00022603"/>
    </source>
</evidence>
<dbReference type="OrthoDB" id="438641at2759"/>
<evidence type="ECO:0000256" key="5">
    <source>
        <dbReference type="ARBA" id="ARBA00044528"/>
    </source>
</evidence>
<evidence type="ECO:0000259" key="7">
    <source>
        <dbReference type="PROSITE" id="PS50280"/>
    </source>
</evidence>
<keyword evidence="3" id="KW-0949">S-adenosyl-L-methionine</keyword>
<dbReference type="PANTHER" id="PTHR46402:SF2">
    <property type="entry name" value="HISTONE-LYSINE N-TRIMETHYLTRANSFERASE SMYD5"/>
    <property type="match status" value="1"/>
</dbReference>
<dbReference type="PANTHER" id="PTHR46402">
    <property type="entry name" value="SET AND MYND DOMAIN-CONTAINING PROTEIN 5"/>
    <property type="match status" value="1"/>
</dbReference>
<dbReference type="SUPFAM" id="SSF82199">
    <property type="entry name" value="SET domain"/>
    <property type="match status" value="1"/>
</dbReference>
<evidence type="ECO:0000313" key="9">
    <source>
        <dbReference type="Proteomes" id="UP000664521"/>
    </source>
</evidence>
<name>A0A8H3J2H8_9LECA</name>
<evidence type="ECO:0000256" key="6">
    <source>
        <dbReference type="ARBA" id="ARBA00048619"/>
    </source>
</evidence>
<feature type="domain" description="SET" evidence="7">
    <location>
        <begin position="204"/>
        <end position="486"/>
    </location>
</feature>
<keyword evidence="9" id="KW-1185">Reference proteome</keyword>
<dbReference type="AlphaFoldDB" id="A0A8H3J2H8"/>
<keyword evidence="2" id="KW-0808">Transferase</keyword>
<dbReference type="InterPro" id="IPR001214">
    <property type="entry name" value="SET_dom"/>
</dbReference>
<comment type="catalytic activity">
    <reaction evidence="6">
        <text>L-lysyl-[histone] + S-adenosyl-L-methionine = N(6)-methyl-L-lysyl-[histone] + S-adenosyl-L-homocysteine + H(+)</text>
        <dbReference type="Rhea" id="RHEA:10024"/>
        <dbReference type="Rhea" id="RHEA-COMP:9845"/>
        <dbReference type="Rhea" id="RHEA-COMP:9846"/>
        <dbReference type="ChEBI" id="CHEBI:15378"/>
        <dbReference type="ChEBI" id="CHEBI:29969"/>
        <dbReference type="ChEBI" id="CHEBI:57856"/>
        <dbReference type="ChEBI" id="CHEBI:59789"/>
        <dbReference type="ChEBI" id="CHEBI:61929"/>
    </reaction>
    <physiologicalReaction direction="left-to-right" evidence="6">
        <dbReference type="Rhea" id="RHEA:10025"/>
    </physiologicalReaction>
</comment>
<evidence type="ECO:0000256" key="2">
    <source>
        <dbReference type="ARBA" id="ARBA00022679"/>
    </source>
</evidence>
<dbReference type="GO" id="GO:0032259">
    <property type="term" value="P:methylation"/>
    <property type="evidence" value="ECO:0007669"/>
    <property type="project" value="UniProtKB-KW"/>
</dbReference>
<dbReference type="GO" id="GO:0042799">
    <property type="term" value="F:histone H4K20 methyltransferase activity"/>
    <property type="evidence" value="ECO:0007669"/>
    <property type="project" value="TreeGrafter"/>
</dbReference>
<dbReference type="Gene3D" id="2.170.270.10">
    <property type="entry name" value="SET domain"/>
    <property type="match status" value="1"/>
</dbReference>
<dbReference type="Proteomes" id="UP000664521">
    <property type="component" value="Unassembled WGS sequence"/>
</dbReference>
<organism evidence="8 9">
    <name type="scientific">Heterodermia speciosa</name>
    <dbReference type="NCBI Taxonomy" id="116794"/>
    <lineage>
        <taxon>Eukaryota</taxon>
        <taxon>Fungi</taxon>
        <taxon>Dikarya</taxon>
        <taxon>Ascomycota</taxon>
        <taxon>Pezizomycotina</taxon>
        <taxon>Lecanoromycetes</taxon>
        <taxon>OSLEUM clade</taxon>
        <taxon>Lecanoromycetidae</taxon>
        <taxon>Caliciales</taxon>
        <taxon>Physciaceae</taxon>
        <taxon>Heterodermia</taxon>
    </lineage>
</organism>
<protein>
    <recommendedName>
        <fullName evidence="5">Histone-lysine N-methyltransferase SET5</fullName>
    </recommendedName>
    <alternativeName>
        <fullName evidence="4">SET domain-containing protein 5</fullName>
    </alternativeName>
</protein>
<dbReference type="Pfam" id="PF00856">
    <property type="entry name" value="SET"/>
    <property type="match status" value="1"/>
</dbReference>
<gene>
    <name evidence="8" type="ORF">HETSPECPRED_001808</name>
</gene>
<keyword evidence="1" id="KW-0489">Methyltransferase</keyword>